<dbReference type="Pfam" id="PF01535">
    <property type="entry name" value="PPR"/>
    <property type="match status" value="2"/>
</dbReference>
<evidence type="ECO:0000313" key="4">
    <source>
        <dbReference type="EMBL" id="RVW12658.1"/>
    </source>
</evidence>
<feature type="repeat" description="PPR" evidence="3">
    <location>
        <begin position="382"/>
        <end position="416"/>
    </location>
</feature>
<comment type="caution">
    <text evidence="5">The sequence shown here is derived from an EMBL/GenBank/DDBJ whole genome shotgun (WGS) entry which is preliminary data.</text>
</comment>
<dbReference type="EMBL" id="QGNW01002691">
    <property type="protein sequence ID" value="RVW12658.1"/>
    <property type="molecule type" value="Genomic_DNA"/>
</dbReference>
<dbReference type="NCBIfam" id="TIGR00756">
    <property type="entry name" value="PPR"/>
    <property type="match status" value="3"/>
</dbReference>
<reference evidence="5 6" key="1">
    <citation type="journal article" date="2018" name="PLoS Genet.">
        <title>Population sequencing reveals clonal diversity and ancestral inbreeding in the grapevine cultivar Chardonnay.</title>
        <authorList>
            <person name="Roach M.J."/>
            <person name="Johnson D.L."/>
            <person name="Bohlmann J."/>
            <person name="van Vuuren H.J."/>
            <person name="Jones S.J."/>
            <person name="Pretorius I.S."/>
            <person name="Schmidt S.A."/>
            <person name="Borneman A.R."/>
        </authorList>
    </citation>
    <scope>NUCLEOTIDE SEQUENCE [LARGE SCALE GENOMIC DNA]</scope>
    <source>
        <strain evidence="6">cv. Chardonnay</strain>
        <strain evidence="5">I10V1</strain>
        <tissue evidence="5">Leaf</tissue>
    </source>
</reference>
<dbReference type="EMBL" id="QGNW01000102">
    <property type="protein sequence ID" value="RVW97217.1"/>
    <property type="molecule type" value="Genomic_DNA"/>
</dbReference>
<dbReference type="Gene3D" id="1.25.40.10">
    <property type="entry name" value="Tetratricopeptide repeat domain"/>
    <property type="match status" value="3"/>
</dbReference>
<gene>
    <name evidence="5" type="primary">VvCHDp000515_3</name>
    <name evidence="4" type="synonym">VvCHDh000492_2</name>
    <name evidence="5" type="ORF">CK203_026007</name>
    <name evidence="4" type="ORF">CK203_112919</name>
</gene>
<dbReference type="OrthoDB" id="185373at2759"/>
<evidence type="ECO:0000313" key="5">
    <source>
        <dbReference type="EMBL" id="RVW97217.1"/>
    </source>
</evidence>
<dbReference type="PANTHER" id="PTHR47941">
    <property type="entry name" value="PENTATRICOPEPTIDE REPEAT-CONTAINING PROTEIN 3, MITOCHONDRIAL"/>
    <property type="match status" value="1"/>
</dbReference>
<dbReference type="Gramene" id="Vitis06g00393.t01">
    <property type="protein sequence ID" value="Vitis06g00393.t01.CDS"/>
    <property type="gene ID" value="Vitis06g00393"/>
</dbReference>
<evidence type="ECO:0000313" key="6">
    <source>
        <dbReference type="Proteomes" id="UP000288805"/>
    </source>
</evidence>
<dbReference type="Pfam" id="PF13041">
    <property type="entry name" value="PPR_2"/>
    <property type="match status" value="1"/>
</dbReference>
<accession>A0A438IKJ9</accession>
<dbReference type="InterPro" id="IPR011990">
    <property type="entry name" value="TPR-like_helical_dom_sf"/>
</dbReference>
<keyword evidence="2" id="KW-0677">Repeat</keyword>
<sequence>MICVRRECFRSLCSSRNSIKQVFSRNPCQNYSPYSKIYSNYTPSALDFPCYLHQINNTSNPKKLSTQIQIGSNSYKYTHLSFYCSYSSGAFRSFKKRARKRLKANAKPCLNEAQFHQAISELLPRFSAGELCEVLNLQEDPIVCLEIFNWASQQPRFRHDVSTYHIIIKKLGTTKLYQEMDDVVNQLLSEPNIGSEALYTTIIYFLTEARKLTRAAIIFKHMRSCSNLDCRPSIRTYNLLFAAFLSRRSDSYINHMYMATIRCLFKQMVNDGIEPDVFSLNSMIEGYVLSLHVNDALRIFHQMGVVYNCLPNSHSYDYLIHGLCAQDRTNNARKLCNEMKGKGFVPSSKSYNSLVNALALCGEVDEAVNYLWEMTEKQRSADFITYQTVLDQICRQGRTQDAMSLLKELQVKDLLDGHTYQKLLSLLEQEFGKLNNQNQFRH</sequence>
<dbReference type="Pfam" id="PF13812">
    <property type="entry name" value="PPR_3"/>
    <property type="match status" value="1"/>
</dbReference>
<dbReference type="AlphaFoldDB" id="A0A438IKJ9"/>
<protein>
    <submittedName>
        <fullName evidence="5">Pentatricopeptide repeat-containing protein, mitochondrial</fullName>
    </submittedName>
</protein>
<dbReference type="InterPro" id="IPR002885">
    <property type="entry name" value="PPR_rpt"/>
</dbReference>
<evidence type="ECO:0000256" key="1">
    <source>
        <dbReference type="ARBA" id="ARBA00007626"/>
    </source>
</evidence>
<organism evidence="5 6">
    <name type="scientific">Vitis vinifera</name>
    <name type="common">Grape</name>
    <dbReference type="NCBI Taxonomy" id="29760"/>
    <lineage>
        <taxon>Eukaryota</taxon>
        <taxon>Viridiplantae</taxon>
        <taxon>Streptophyta</taxon>
        <taxon>Embryophyta</taxon>
        <taxon>Tracheophyta</taxon>
        <taxon>Spermatophyta</taxon>
        <taxon>Magnoliopsida</taxon>
        <taxon>eudicotyledons</taxon>
        <taxon>Gunneridae</taxon>
        <taxon>Pentapetalae</taxon>
        <taxon>rosids</taxon>
        <taxon>Vitales</taxon>
        <taxon>Vitaceae</taxon>
        <taxon>Viteae</taxon>
        <taxon>Vitis</taxon>
    </lineage>
</organism>
<evidence type="ECO:0000256" key="3">
    <source>
        <dbReference type="PROSITE-ProRule" id="PRU00708"/>
    </source>
</evidence>
<evidence type="ECO:0000256" key="2">
    <source>
        <dbReference type="ARBA" id="ARBA00022737"/>
    </source>
</evidence>
<name>A0A438IKJ9_VITVI</name>
<dbReference type="KEGG" id="vvi:100255250"/>
<dbReference type="PROSITE" id="PS51375">
    <property type="entry name" value="PPR"/>
    <property type="match status" value="3"/>
</dbReference>
<feature type="repeat" description="PPR" evidence="3">
    <location>
        <begin position="312"/>
        <end position="346"/>
    </location>
</feature>
<feature type="repeat" description="PPR" evidence="3">
    <location>
        <begin position="347"/>
        <end position="381"/>
    </location>
</feature>
<comment type="similarity">
    <text evidence="1">Belongs to the PPR family. P subfamily.</text>
</comment>
<dbReference type="Proteomes" id="UP000288805">
    <property type="component" value="Unassembled WGS sequence"/>
</dbReference>
<proteinExistence type="inferred from homology"/>